<dbReference type="Pfam" id="PF01535">
    <property type="entry name" value="PPR"/>
    <property type="match status" value="4"/>
</dbReference>
<dbReference type="FunFam" id="1.25.40.10:FF:000333">
    <property type="entry name" value="Pentatricopeptide repeat-containing protein"/>
    <property type="match status" value="1"/>
</dbReference>
<feature type="repeat" description="PPR" evidence="3">
    <location>
        <begin position="383"/>
        <end position="417"/>
    </location>
</feature>
<dbReference type="Gene3D" id="1.25.40.10">
    <property type="entry name" value="Tetratricopeptide repeat domain"/>
    <property type="match status" value="4"/>
</dbReference>
<dbReference type="InterPro" id="IPR011990">
    <property type="entry name" value="TPR-like_helical_dom_sf"/>
</dbReference>
<feature type="repeat" description="PPR" evidence="3">
    <location>
        <begin position="251"/>
        <end position="281"/>
    </location>
</feature>
<dbReference type="FunFam" id="1.25.40.10:FF:000427">
    <property type="entry name" value="Pentatricopeptide repeat-containing protein chloroplastic"/>
    <property type="match status" value="1"/>
</dbReference>
<protein>
    <submittedName>
        <fullName evidence="4">Uncharacterized protein</fullName>
    </submittedName>
</protein>
<dbReference type="AlphaFoldDB" id="A0A067JSJ7"/>
<dbReference type="PANTHER" id="PTHR47926">
    <property type="entry name" value="PENTATRICOPEPTIDE REPEAT-CONTAINING PROTEIN"/>
    <property type="match status" value="1"/>
</dbReference>
<feature type="repeat" description="PPR" evidence="3">
    <location>
        <begin position="282"/>
        <end position="316"/>
    </location>
</feature>
<accession>A0A067JSJ7</accession>
<organism evidence="4 5">
    <name type="scientific">Jatropha curcas</name>
    <name type="common">Barbados nut</name>
    <dbReference type="NCBI Taxonomy" id="180498"/>
    <lineage>
        <taxon>Eukaryota</taxon>
        <taxon>Viridiplantae</taxon>
        <taxon>Streptophyta</taxon>
        <taxon>Embryophyta</taxon>
        <taxon>Tracheophyta</taxon>
        <taxon>Spermatophyta</taxon>
        <taxon>Magnoliopsida</taxon>
        <taxon>eudicotyledons</taxon>
        <taxon>Gunneridae</taxon>
        <taxon>Pentapetalae</taxon>
        <taxon>rosids</taxon>
        <taxon>fabids</taxon>
        <taxon>Malpighiales</taxon>
        <taxon>Euphorbiaceae</taxon>
        <taxon>Crotonoideae</taxon>
        <taxon>Jatropheae</taxon>
        <taxon>Jatropha</taxon>
    </lineage>
</organism>
<feature type="repeat" description="PPR" evidence="3">
    <location>
        <begin position="77"/>
        <end position="111"/>
    </location>
</feature>
<dbReference type="InterPro" id="IPR002885">
    <property type="entry name" value="PPR_rpt"/>
</dbReference>
<evidence type="ECO:0000256" key="2">
    <source>
        <dbReference type="ARBA" id="ARBA00022737"/>
    </source>
</evidence>
<keyword evidence="2" id="KW-0677">Repeat</keyword>
<dbReference type="Pfam" id="PF13041">
    <property type="entry name" value="PPR_2"/>
    <property type="match status" value="2"/>
</dbReference>
<dbReference type="KEGG" id="jcu:105648693"/>
<dbReference type="Proteomes" id="UP000027138">
    <property type="component" value="Unassembled WGS sequence"/>
</dbReference>
<keyword evidence="5" id="KW-1185">Reference proteome</keyword>
<dbReference type="InterPro" id="IPR046848">
    <property type="entry name" value="E_motif"/>
</dbReference>
<comment type="similarity">
    <text evidence="1">Belongs to the PPR family. PCMP-H subfamily.</text>
</comment>
<gene>
    <name evidence="4" type="ORF">JCGZ_26345</name>
</gene>
<dbReference type="EMBL" id="KK915447">
    <property type="protein sequence ID" value="KDP22514.1"/>
    <property type="molecule type" value="Genomic_DNA"/>
</dbReference>
<dbReference type="PROSITE" id="PS51375">
    <property type="entry name" value="PPR"/>
    <property type="match status" value="6"/>
</dbReference>
<proteinExistence type="inferred from homology"/>
<feature type="repeat" description="PPR" evidence="3">
    <location>
        <begin position="180"/>
        <end position="214"/>
    </location>
</feature>
<feature type="repeat" description="PPR" evidence="3">
    <location>
        <begin position="352"/>
        <end position="382"/>
    </location>
</feature>
<evidence type="ECO:0000313" key="4">
    <source>
        <dbReference type="EMBL" id="KDP22514.1"/>
    </source>
</evidence>
<dbReference type="NCBIfam" id="TIGR00756">
    <property type="entry name" value="PPR"/>
    <property type="match status" value="6"/>
</dbReference>
<sequence length="611" mass="69105">MSKSWKYAPLPFLSNRNKFNLESIKCQDHFNQILSHAIVSGLFSDPFISSKLLFYSLSKTHDLSFSHSLFSQIQNPNIFAYNFMFKAYSHSSTPVEAITLYNLMLKNGTFPDNYTFPFIFKVCGRLLALNKGQEVHALSLKLGLEYDVFVQNALVSMYSFCGKLKIARRVFDEVPIFVRDVVSWNSMISGYVQCDCYGEALKLFGELIGDNCVTFDEVTLINALTACGRLGFLDLGRETHALIIVNRFVLDVFLGSSLIDMYAKCGQTEDARKVFDKIPERNLVCWTSIIVGYARLDMFKKAIQLFREMQLSGVIADAALVASVISACGHMGALDLGKWVHNYAERNDIDMNLSVRNALIDMYSKCGDIEKARQIFNDMIKRDVFSWTAMISGLAMNGNCIEALDLFEHMETSGNVKPNEVTYLGVLSACSHGGFVDQGFQYFKAMSATHHLTPRIEHYGCIIDLLGRANLIIEAKKFIREMPIQPDIVIWRSLLFACRSHGNIESAEVAINKIEELEPRRSEAHVLLSHVYALASRWGDMNIVRKRMARQKTNKQPGCSFVEINGFVHEFFAEDGSNSQIDVINNTIMQIHKVLTSEGLYTDVLDYQLQQ</sequence>
<dbReference type="GO" id="GO:0009451">
    <property type="term" value="P:RNA modification"/>
    <property type="evidence" value="ECO:0007669"/>
    <property type="project" value="InterPro"/>
</dbReference>
<evidence type="ECO:0000256" key="1">
    <source>
        <dbReference type="ARBA" id="ARBA00006643"/>
    </source>
</evidence>
<name>A0A067JSJ7_JATCU</name>
<dbReference type="FunFam" id="1.25.40.10:FF:000989">
    <property type="entry name" value="Pentatricopeptide repeat-containing protein At1g31430"/>
    <property type="match status" value="1"/>
</dbReference>
<dbReference type="OrthoDB" id="185373at2759"/>
<reference evidence="4 5" key="1">
    <citation type="journal article" date="2014" name="PLoS ONE">
        <title>Global Analysis of Gene Expression Profiles in Physic Nut (Jatropha curcas L.) Seedlings Exposed to Salt Stress.</title>
        <authorList>
            <person name="Zhang L."/>
            <person name="Zhang C."/>
            <person name="Wu P."/>
            <person name="Chen Y."/>
            <person name="Li M."/>
            <person name="Jiang H."/>
            <person name="Wu G."/>
        </authorList>
    </citation>
    <scope>NUCLEOTIDE SEQUENCE [LARGE SCALE GENOMIC DNA]</scope>
    <source>
        <strain evidence="5">cv. GZQX0401</strain>
        <tissue evidence="4">Young leaves</tissue>
    </source>
</reference>
<dbReference type="InterPro" id="IPR046960">
    <property type="entry name" value="PPR_At4g14850-like_plant"/>
</dbReference>
<evidence type="ECO:0000256" key="3">
    <source>
        <dbReference type="PROSITE-ProRule" id="PRU00708"/>
    </source>
</evidence>
<dbReference type="GO" id="GO:0003723">
    <property type="term" value="F:RNA binding"/>
    <property type="evidence" value="ECO:0007669"/>
    <property type="project" value="InterPro"/>
</dbReference>
<evidence type="ECO:0000313" key="5">
    <source>
        <dbReference type="Proteomes" id="UP000027138"/>
    </source>
</evidence>
<dbReference type="Pfam" id="PF20431">
    <property type="entry name" value="E_motif"/>
    <property type="match status" value="1"/>
</dbReference>
<dbReference type="SUPFAM" id="SSF48452">
    <property type="entry name" value="TPR-like"/>
    <property type="match status" value="1"/>
</dbReference>
<dbReference type="PANTHER" id="PTHR47926:SF345">
    <property type="entry name" value="(WILD MALAYSIAN BANANA) HYPOTHETICAL PROTEIN"/>
    <property type="match status" value="1"/>
</dbReference>